<feature type="region of interest" description="Disordered" evidence="2">
    <location>
        <begin position="20"/>
        <end position="61"/>
    </location>
</feature>
<feature type="compositionally biased region" description="Basic and acidic residues" evidence="2">
    <location>
        <begin position="22"/>
        <end position="36"/>
    </location>
</feature>
<feature type="domain" description="MTTase N-terminal" evidence="3">
    <location>
        <begin position="66"/>
        <end position="117"/>
    </location>
</feature>
<sequence>MPFPCEEIIGDIEDLISSQKVSVKEQSNEKMRDVTVRAKRRAQQRREPAPESEGSVGPGNYIPGTQTVYVRTWGCAHNNSDSEYMAGQLAAYGYTLTGMLLCSNTSLPKAGQCTASN</sequence>
<proteinExistence type="predicted"/>
<dbReference type="Gene3D" id="3.40.50.12160">
    <property type="entry name" value="Methylthiotransferase, N-terminal domain"/>
    <property type="match status" value="1"/>
</dbReference>
<protein>
    <recommendedName>
        <fullName evidence="3">MTTase N-terminal domain-containing protein</fullName>
    </recommendedName>
</protein>
<evidence type="ECO:0000313" key="5">
    <source>
        <dbReference type="Proteomes" id="UP001159363"/>
    </source>
</evidence>
<comment type="caution">
    <text evidence="4">The sequence shown here is derived from an EMBL/GenBank/DDBJ whole genome shotgun (WGS) entry which is preliminary data.</text>
</comment>
<dbReference type="EMBL" id="JARBHB010000008">
    <property type="protein sequence ID" value="KAJ8878148.1"/>
    <property type="molecule type" value="Genomic_DNA"/>
</dbReference>
<evidence type="ECO:0000313" key="4">
    <source>
        <dbReference type="EMBL" id="KAJ8878148.1"/>
    </source>
</evidence>
<evidence type="ECO:0000256" key="1">
    <source>
        <dbReference type="ARBA" id="ARBA00022679"/>
    </source>
</evidence>
<organism evidence="4 5">
    <name type="scientific">Dryococelus australis</name>
    <dbReference type="NCBI Taxonomy" id="614101"/>
    <lineage>
        <taxon>Eukaryota</taxon>
        <taxon>Metazoa</taxon>
        <taxon>Ecdysozoa</taxon>
        <taxon>Arthropoda</taxon>
        <taxon>Hexapoda</taxon>
        <taxon>Insecta</taxon>
        <taxon>Pterygota</taxon>
        <taxon>Neoptera</taxon>
        <taxon>Polyneoptera</taxon>
        <taxon>Phasmatodea</taxon>
        <taxon>Verophasmatodea</taxon>
        <taxon>Anareolatae</taxon>
        <taxon>Phasmatidae</taxon>
        <taxon>Eurycanthinae</taxon>
        <taxon>Dryococelus</taxon>
    </lineage>
</organism>
<dbReference type="Proteomes" id="UP001159363">
    <property type="component" value="Chromosome 7"/>
</dbReference>
<dbReference type="PANTHER" id="PTHR11918">
    <property type="entry name" value="RADICAL SAM PROTEINS"/>
    <property type="match status" value="1"/>
</dbReference>
<name>A0ABQ9H1I9_9NEOP</name>
<dbReference type="PROSITE" id="PS51449">
    <property type="entry name" value="MTTASE_N"/>
    <property type="match status" value="1"/>
</dbReference>
<evidence type="ECO:0000259" key="3">
    <source>
        <dbReference type="PROSITE" id="PS51449"/>
    </source>
</evidence>
<keyword evidence="5" id="KW-1185">Reference proteome</keyword>
<reference evidence="4 5" key="1">
    <citation type="submission" date="2023-02" db="EMBL/GenBank/DDBJ databases">
        <title>LHISI_Scaffold_Assembly.</title>
        <authorList>
            <person name="Stuart O.P."/>
            <person name="Cleave R."/>
            <person name="Magrath M.J.L."/>
            <person name="Mikheyev A.S."/>
        </authorList>
    </citation>
    <scope>NUCLEOTIDE SEQUENCE [LARGE SCALE GENOMIC DNA]</scope>
    <source>
        <strain evidence="4">Daus_M_001</strain>
        <tissue evidence="4">Leg muscle</tissue>
    </source>
</reference>
<keyword evidence="1" id="KW-0808">Transferase</keyword>
<evidence type="ECO:0000256" key="2">
    <source>
        <dbReference type="SAM" id="MobiDB-lite"/>
    </source>
</evidence>
<accession>A0ABQ9H1I9</accession>
<dbReference type="InterPro" id="IPR013848">
    <property type="entry name" value="Methylthiotransferase_N"/>
</dbReference>
<dbReference type="InterPro" id="IPR038135">
    <property type="entry name" value="Methylthiotransferase_N_sf"/>
</dbReference>
<gene>
    <name evidence="4" type="ORF">PR048_022615</name>
</gene>
<dbReference type="PANTHER" id="PTHR11918:SF45">
    <property type="entry name" value="THREONYLCARBAMOYLADENOSINE TRNA METHYLTHIOTRANSFERASE"/>
    <property type="match status" value="1"/>
</dbReference>